<dbReference type="InterPro" id="IPR003598">
    <property type="entry name" value="Ig_sub2"/>
</dbReference>
<keyword evidence="6" id="KW-0472">Membrane</keyword>
<dbReference type="GO" id="GO:0005886">
    <property type="term" value="C:plasma membrane"/>
    <property type="evidence" value="ECO:0007669"/>
    <property type="project" value="TreeGrafter"/>
</dbReference>
<evidence type="ECO:0000256" key="8">
    <source>
        <dbReference type="ARBA" id="ARBA00023170"/>
    </source>
</evidence>
<dbReference type="InterPro" id="IPR007110">
    <property type="entry name" value="Ig-like_dom"/>
</dbReference>
<feature type="domain" description="Ig-like" evidence="11">
    <location>
        <begin position="102"/>
        <end position="181"/>
    </location>
</feature>
<dbReference type="InterPro" id="IPR013783">
    <property type="entry name" value="Ig-like_fold"/>
</dbReference>
<evidence type="ECO:0000256" key="3">
    <source>
        <dbReference type="ARBA" id="ARBA00022729"/>
    </source>
</evidence>
<feature type="domain" description="Ig-like" evidence="11">
    <location>
        <begin position="410"/>
        <end position="491"/>
    </location>
</feature>
<dbReference type="PROSITE" id="PS50835">
    <property type="entry name" value="IG_LIKE"/>
    <property type="match status" value="6"/>
</dbReference>
<keyword evidence="9" id="KW-0325">Glycoprotein</keyword>
<dbReference type="FunFam" id="2.60.40.10:FF:000016">
    <property type="entry name" value="Fibroblast growth factor receptor"/>
    <property type="match status" value="1"/>
</dbReference>
<dbReference type="GO" id="GO:0016301">
    <property type="term" value="F:kinase activity"/>
    <property type="evidence" value="ECO:0007669"/>
    <property type="project" value="UniProtKB-KW"/>
</dbReference>
<comment type="caution">
    <text evidence="12">The sequence shown here is derived from an EMBL/GenBank/DDBJ whole genome shotgun (WGS) entry which is preliminary data.</text>
</comment>
<feature type="domain" description="Ig-like" evidence="11">
    <location>
        <begin position="5"/>
        <end position="91"/>
    </location>
</feature>
<proteinExistence type="predicted"/>
<dbReference type="SMART" id="SM00409">
    <property type="entry name" value="IG"/>
    <property type="match status" value="6"/>
</dbReference>
<dbReference type="STRING" id="1661398.A0A482VG94"/>
<feature type="domain" description="Ig-like" evidence="11">
    <location>
        <begin position="496"/>
        <end position="583"/>
    </location>
</feature>
<dbReference type="InterPro" id="IPR013098">
    <property type="entry name" value="Ig_I-set"/>
</dbReference>
<dbReference type="GO" id="GO:0070593">
    <property type="term" value="P:dendrite self-avoidance"/>
    <property type="evidence" value="ECO:0007669"/>
    <property type="project" value="TreeGrafter"/>
</dbReference>
<dbReference type="PANTHER" id="PTHR10075:SF14">
    <property type="entry name" value="CELL ADHESION MOLECULE DSCAM2-RELATED"/>
    <property type="match status" value="1"/>
</dbReference>
<dbReference type="Proteomes" id="UP000292052">
    <property type="component" value="Unassembled WGS sequence"/>
</dbReference>
<dbReference type="SUPFAM" id="SSF48726">
    <property type="entry name" value="Immunoglobulin"/>
    <property type="match status" value="6"/>
</dbReference>
<keyword evidence="12" id="KW-0418">Kinase</keyword>
<accession>A0A482VG94</accession>
<keyword evidence="12" id="KW-0808">Transferase</keyword>
<protein>
    <submittedName>
        <fullName evidence="12">Tyrosine-protein kinase-like otk</fullName>
    </submittedName>
</protein>
<evidence type="ECO:0000313" key="12">
    <source>
        <dbReference type="EMBL" id="RZC31862.1"/>
    </source>
</evidence>
<dbReference type="GO" id="GO:0098632">
    <property type="term" value="F:cell-cell adhesion mediator activity"/>
    <property type="evidence" value="ECO:0007669"/>
    <property type="project" value="TreeGrafter"/>
</dbReference>
<evidence type="ECO:0000256" key="9">
    <source>
        <dbReference type="ARBA" id="ARBA00023180"/>
    </source>
</evidence>
<dbReference type="EMBL" id="QDEB01101830">
    <property type="protein sequence ID" value="RZC31862.1"/>
    <property type="molecule type" value="Genomic_DNA"/>
</dbReference>
<keyword evidence="13" id="KW-1185">Reference proteome</keyword>
<dbReference type="PIRSF" id="PIRSF000615">
    <property type="entry name" value="TyrPK_CSF1-R"/>
    <property type="match status" value="1"/>
</dbReference>
<keyword evidence="2" id="KW-0812">Transmembrane</keyword>
<keyword evidence="4" id="KW-0677">Repeat</keyword>
<evidence type="ECO:0000256" key="10">
    <source>
        <dbReference type="ARBA" id="ARBA00023319"/>
    </source>
</evidence>
<dbReference type="CDD" id="cd00096">
    <property type="entry name" value="Ig"/>
    <property type="match status" value="1"/>
</dbReference>
<evidence type="ECO:0000259" key="11">
    <source>
        <dbReference type="PROSITE" id="PS50835"/>
    </source>
</evidence>
<evidence type="ECO:0000256" key="1">
    <source>
        <dbReference type="ARBA" id="ARBA00004167"/>
    </source>
</evidence>
<dbReference type="GO" id="GO:0007411">
    <property type="term" value="P:axon guidance"/>
    <property type="evidence" value="ECO:0007669"/>
    <property type="project" value="TreeGrafter"/>
</dbReference>
<gene>
    <name evidence="12" type="ORF">BDFB_007774</name>
</gene>
<dbReference type="InterPro" id="IPR003599">
    <property type="entry name" value="Ig_sub"/>
</dbReference>
<sequence>MEGMDKVSVQLQEPESASHIARGSDVTLRCHTDASGDVHYEWFRNSDRLAKTGRLEIKKKRLHIKDVEPSDNGVYRCVANNKAGTRQSDINFALAVAGDQTALIQVVPNNQLVSKGGTAFFDCQYNQADVTEWYFKDSGPLETNKKTVIHSNGTLQINDVKATDEGPYSCVGIRSESAEVPQSYTAELKLACELTQIHEHDIKNFTSNSFEPTLPKNSRRIVAEGSSFQLTCLEPKSLPQAKKWWLNVAGHTVSDSGEIRVDDDGRLIIDSAKAEHAGNYTCVAENIAGETEKVVELIVTSKPEIISNPLSITVEENEPSVLTCAYDSKSIPFTVVKWRKDGKSLKHDFNETSLNPQRIKIFKHNGTLLIDSTQTQDRGEYLCEVITTGFDPVLSQPATISVTEALKFSPPPVNKKLELGSTAKVHCKAQGTPPPFIHWEKDGISSENFKTHITDMNGTLHFNGVLNEDKGKYSCIASNSQGTINVTITIDVVVAPKFSVEPKNLTEANEGQSVAIDCVVEGDPKPTIQWDKNLKMNDFDQSRFTVLENGTLFISEVHRDDENTYGCTAGNSAGLNRKEVQLIVHSMINIISKRKQRFNCLFQHEMVFIQVIQLLQKLF</sequence>
<keyword evidence="10" id="KW-0393">Immunoglobulin domain</keyword>
<dbReference type="Pfam" id="PF13927">
    <property type="entry name" value="Ig_3"/>
    <property type="match status" value="3"/>
</dbReference>
<organism evidence="12 13">
    <name type="scientific">Asbolus verrucosus</name>
    <name type="common">Desert ironclad beetle</name>
    <dbReference type="NCBI Taxonomy" id="1661398"/>
    <lineage>
        <taxon>Eukaryota</taxon>
        <taxon>Metazoa</taxon>
        <taxon>Ecdysozoa</taxon>
        <taxon>Arthropoda</taxon>
        <taxon>Hexapoda</taxon>
        <taxon>Insecta</taxon>
        <taxon>Pterygota</taxon>
        <taxon>Neoptera</taxon>
        <taxon>Endopterygota</taxon>
        <taxon>Coleoptera</taxon>
        <taxon>Polyphaga</taxon>
        <taxon>Cucujiformia</taxon>
        <taxon>Tenebrionidae</taxon>
        <taxon>Pimeliinae</taxon>
        <taxon>Asbolus</taxon>
    </lineage>
</organism>
<dbReference type="GO" id="GO:0007156">
    <property type="term" value="P:homophilic cell adhesion via plasma membrane adhesion molecules"/>
    <property type="evidence" value="ECO:0007669"/>
    <property type="project" value="TreeGrafter"/>
</dbReference>
<feature type="domain" description="Ig-like" evidence="11">
    <location>
        <begin position="303"/>
        <end position="401"/>
    </location>
</feature>
<keyword evidence="3" id="KW-0732">Signal</keyword>
<feature type="domain" description="Ig-like" evidence="11">
    <location>
        <begin position="212"/>
        <end position="300"/>
    </location>
</feature>
<dbReference type="Gene3D" id="2.60.40.10">
    <property type="entry name" value="Immunoglobulins"/>
    <property type="match status" value="6"/>
</dbReference>
<reference evidence="12 13" key="1">
    <citation type="submission" date="2017-03" db="EMBL/GenBank/DDBJ databases">
        <title>Genome of the blue death feigning beetle - Asbolus verrucosus.</title>
        <authorList>
            <person name="Rider S.D."/>
        </authorList>
    </citation>
    <scope>NUCLEOTIDE SEQUENCE [LARGE SCALE GENOMIC DNA]</scope>
    <source>
        <strain evidence="12">Butters</strain>
        <tissue evidence="12">Head and leg muscle</tissue>
    </source>
</reference>
<evidence type="ECO:0000256" key="4">
    <source>
        <dbReference type="ARBA" id="ARBA00022737"/>
    </source>
</evidence>
<name>A0A482VG94_ASBVE</name>
<evidence type="ECO:0000256" key="6">
    <source>
        <dbReference type="ARBA" id="ARBA00023136"/>
    </source>
</evidence>
<evidence type="ECO:0000256" key="7">
    <source>
        <dbReference type="ARBA" id="ARBA00023157"/>
    </source>
</evidence>
<dbReference type="GO" id="GO:0030424">
    <property type="term" value="C:axon"/>
    <property type="evidence" value="ECO:0007669"/>
    <property type="project" value="TreeGrafter"/>
</dbReference>
<dbReference type="SMART" id="SM00408">
    <property type="entry name" value="IGc2"/>
    <property type="match status" value="6"/>
</dbReference>
<dbReference type="PANTHER" id="PTHR10075">
    <property type="entry name" value="BASIGIN RELATED"/>
    <property type="match status" value="1"/>
</dbReference>
<evidence type="ECO:0000256" key="2">
    <source>
        <dbReference type="ARBA" id="ARBA00022692"/>
    </source>
</evidence>
<dbReference type="FunFam" id="2.60.40.10:FF:001452">
    <property type="entry name" value="Uncharacterized protein, isoform F"/>
    <property type="match status" value="1"/>
</dbReference>
<keyword evidence="5" id="KW-1133">Transmembrane helix</keyword>
<dbReference type="OrthoDB" id="6748940at2759"/>
<evidence type="ECO:0000256" key="5">
    <source>
        <dbReference type="ARBA" id="ARBA00022989"/>
    </source>
</evidence>
<dbReference type="InterPro" id="IPR036179">
    <property type="entry name" value="Ig-like_dom_sf"/>
</dbReference>
<dbReference type="AlphaFoldDB" id="A0A482VG94"/>
<dbReference type="Pfam" id="PF07679">
    <property type="entry name" value="I-set"/>
    <property type="match status" value="3"/>
</dbReference>
<comment type="subcellular location">
    <subcellularLocation>
        <location evidence="1">Membrane</location>
        <topology evidence="1">Single-pass membrane protein</topology>
    </subcellularLocation>
</comment>
<keyword evidence="8" id="KW-0675">Receptor</keyword>
<keyword evidence="7" id="KW-1015">Disulfide bond</keyword>
<evidence type="ECO:0000313" key="13">
    <source>
        <dbReference type="Proteomes" id="UP000292052"/>
    </source>
</evidence>